<organism evidence="2 3">
    <name type="scientific">Ulvibacter litoralis</name>
    <dbReference type="NCBI Taxonomy" id="227084"/>
    <lineage>
        <taxon>Bacteria</taxon>
        <taxon>Pseudomonadati</taxon>
        <taxon>Bacteroidota</taxon>
        <taxon>Flavobacteriia</taxon>
        <taxon>Flavobacteriales</taxon>
        <taxon>Flavobacteriaceae</taxon>
        <taxon>Ulvibacter</taxon>
    </lineage>
</organism>
<keyword evidence="3" id="KW-1185">Reference proteome</keyword>
<dbReference type="EMBL" id="FNBA01000003">
    <property type="protein sequence ID" value="SDE93865.1"/>
    <property type="molecule type" value="Genomic_DNA"/>
</dbReference>
<dbReference type="OrthoDB" id="1426751at2"/>
<name>A0A1G7H0I6_9FLAO</name>
<evidence type="ECO:0000256" key="1">
    <source>
        <dbReference type="SAM" id="SignalP"/>
    </source>
</evidence>
<sequence length="526" mass="61299">MKIKFTLISLILFSFLTNAQADWFNQVLLEKDANGHFKGDLKVSGVMNRGTIDAADKNGFLKEYTLSINVWDYYGEPMEVYGVQWARNSSYEVIIENTPRSITLNQLEEYPDLKKRFLDIRPTKFSVKIAGIAGDGTAVTGSSVGLVSIEEAVTPVQVYFNYIVKDDDLLIAREGLMRSPTIAGSPPTWNEFFNWSYDDPTGPKIHLNISEENFKDLPRETKKKRIKKIKDIWKQIEKIAINAEIETLEWPELEMIDIIKTYDRYKKKEVSPQEKLEAELAKVQRTTAYTKNDGWGELPQIKDTTKGKSLPEITVSLSASVFGDNYFTQNSFKYAETSEELDIVEEVYDALVEIYERYGVNPVFYTKLMKPIHVLNNRFLIYELAISDHEKDDFAVYDLQEHRIINQENAPRHNPNHIGEVKPNGELANLTTIEMEGFTKITSSSIYTDKTFQESRDVIEKNFQKGEKYYLFEYQNSYNDYDYYDIFDENFQFIKTLYVYKKLIYYLVKETPITREEIIAHRRKFK</sequence>
<accession>A0A1G7H0I6</accession>
<feature type="signal peptide" evidence="1">
    <location>
        <begin position="1"/>
        <end position="21"/>
    </location>
</feature>
<dbReference type="RefSeq" id="WP_093144584.1">
    <property type="nucleotide sequence ID" value="NZ_BMWO01000005.1"/>
</dbReference>
<gene>
    <name evidence="2" type="ORF">SAMN05421855_103444</name>
</gene>
<reference evidence="2 3" key="1">
    <citation type="submission" date="2016-10" db="EMBL/GenBank/DDBJ databases">
        <authorList>
            <person name="de Groot N.N."/>
        </authorList>
    </citation>
    <scope>NUCLEOTIDE SEQUENCE [LARGE SCALE GENOMIC DNA]</scope>
    <source>
        <strain evidence="2 3">DSM 16195</strain>
    </source>
</reference>
<evidence type="ECO:0008006" key="4">
    <source>
        <dbReference type="Google" id="ProtNLM"/>
    </source>
</evidence>
<evidence type="ECO:0000313" key="3">
    <source>
        <dbReference type="Proteomes" id="UP000199321"/>
    </source>
</evidence>
<proteinExistence type="predicted"/>
<evidence type="ECO:0000313" key="2">
    <source>
        <dbReference type="EMBL" id="SDE93865.1"/>
    </source>
</evidence>
<dbReference type="Proteomes" id="UP000199321">
    <property type="component" value="Unassembled WGS sequence"/>
</dbReference>
<feature type="chain" id="PRO_5011643542" description="DUF3857 domain-containing protein" evidence="1">
    <location>
        <begin position="22"/>
        <end position="526"/>
    </location>
</feature>
<protein>
    <recommendedName>
        <fullName evidence="4">DUF3857 domain-containing protein</fullName>
    </recommendedName>
</protein>
<keyword evidence="1" id="KW-0732">Signal</keyword>
<dbReference type="AlphaFoldDB" id="A0A1G7H0I6"/>